<evidence type="ECO:0000313" key="10">
    <source>
        <dbReference type="EMBL" id="OGL47046.1"/>
    </source>
</evidence>
<feature type="domain" description="Cytidylate kinase" evidence="9">
    <location>
        <begin position="8"/>
        <end position="221"/>
    </location>
</feature>
<comment type="subcellular location">
    <subcellularLocation>
        <location evidence="8">Cytoplasm</location>
    </subcellularLocation>
</comment>
<evidence type="ECO:0000313" key="11">
    <source>
        <dbReference type="Proteomes" id="UP000178435"/>
    </source>
</evidence>
<dbReference type="GO" id="GO:0036430">
    <property type="term" value="F:CMP kinase activity"/>
    <property type="evidence" value="ECO:0007669"/>
    <property type="project" value="RHEA"/>
</dbReference>
<dbReference type="Gene3D" id="3.40.50.300">
    <property type="entry name" value="P-loop containing nucleotide triphosphate hydrolases"/>
    <property type="match status" value="1"/>
</dbReference>
<dbReference type="EMBL" id="MGDF01000021">
    <property type="protein sequence ID" value="OGL47046.1"/>
    <property type="molecule type" value="Genomic_DNA"/>
</dbReference>
<evidence type="ECO:0000256" key="1">
    <source>
        <dbReference type="ARBA" id="ARBA00009427"/>
    </source>
</evidence>
<dbReference type="InterPro" id="IPR003136">
    <property type="entry name" value="Cytidylate_kin"/>
</dbReference>
<dbReference type="SUPFAM" id="SSF52540">
    <property type="entry name" value="P-loop containing nucleoside triphosphate hydrolases"/>
    <property type="match status" value="1"/>
</dbReference>
<comment type="similarity">
    <text evidence="1 8">Belongs to the cytidylate kinase family. Type 1 subfamily.</text>
</comment>
<dbReference type="NCBIfam" id="TIGR00017">
    <property type="entry name" value="cmk"/>
    <property type="match status" value="1"/>
</dbReference>
<dbReference type="EC" id="2.7.4.25" evidence="8"/>
<evidence type="ECO:0000259" key="9">
    <source>
        <dbReference type="Pfam" id="PF02224"/>
    </source>
</evidence>
<dbReference type="GO" id="GO:0036431">
    <property type="term" value="F:dCMP kinase activity"/>
    <property type="evidence" value="ECO:0007669"/>
    <property type="project" value="InterPro"/>
</dbReference>
<dbReference type="GO" id="GO:0005829">
    <property type="term" value="C:cytosol"/>
    <property type="evidence" value="ECO:0007669"/>
    <property type="project" value="TreeGrafter"/>
</dbReference>
<dbReference type="CDD" id="cd02020">
    <property type="entry name" value="CMPK"/>
    <property type="match status" value="1"/>
</dbReference>
<protein>
    <recommendedName>
        <fullName evidence="8">Cytidylate kinase</fullName>
        <shortName evidence="8">CK</shortName>
        <ecNumber evidence="8">2.7.4.25</ecNumber>
    </recommendedName>
    <alternativeName>
        <fullName evidence="8">Cytidine monophosphate kinase</fullName>
        <shortName evidence="8">CMP kinase</shortName>
    </alternativeName>
</protein>
<keyword evidence="8" id="KW-0963">Cytoplasm</keyword>
<feature type="binding site" evidence="8">
    <location>
        <begin position="12"/>
        <end position="20"/>
    </location>
    <ligand>
        <name>ATP</name>
        <dbReference type="ChEBI" id="CHEBI:30616"/>
    </ligand>
</feature>
<evidence type="ECO:0000256" key="8">
    <source>
        <dbReference type="HAMAP-Rule" id="MF_00238"/>
    </source>
</evidence>
<comment type="catalytic activity">
    <reaction evidence="6 8">
        <text>dCMP + ATP = dCDP + ADP</text>
        <dbReference type="Rhea" id="RHEA:25094"/>
        <dbReference type="ChEBI" id="CHEBI:30616"/>
        <dbReference type="ChEBI" id="CHEBI:57566"/>
        <dbReference type="ChEBI" id="CHEBI:58593"/>
        <dbReference type="ChEBI" id="CHEBI:456216"/>
        <dbReference type="EC" id="2.7.4.25"/>
    </reaction>
</comment>
<dbReference type="AlphaFoldDB" id="A0A1F7RZQ0"/>
<dbReference type="GO" id="GO:0015949">
    <property type="term" value="P:nucleobase-containing small molecule interconversion"/>
    <property type="evidence" value="ECO:0007669"/>
    <property type="project" value="TreeGrafter"/>
</dbReference>
<dbReference type="GO" id="GO:0006220">
    <property type="term" value="P:pyrimidine nucleotide metabolic process"/>
    <property type="evidence" value="ECO:0007669"/>
    <property type="project" value="UniProtKB-UniRule"/>
</dbReference>
<dbReference type="InterPro" id="IPR027417">
    <property type="entry name" value="P-loop_NTPase"/>
</dbReference>
<sequence length="226" mass="25763">MRRKKLIIAIDGPAGTGKSTAGRLLAKELDYIYVDSGAIYRALALKAVQQKIDLEQENELTELTKNTKFEFQKKNNEFRLFVDGKEVSIDIRTQEIGQVASKISAMKGVREGLLEIQRLLGKNGGIVMDGRDIGTVVFPDADVKLYLDATLEERSKRRFLEERKKGSRVSKKEVIEEIKKRDHNDSKRAIAPLLKAEDAIYLDTSNLLPEEVREILLKYCRRKLKK</sequence>
<evidence type="ECO:0000256" key="3">
    <source>
        <dbReference type="ARBA" id="ARBA00022741"/>
    </source>
</evidence>
<keyword evidence="5 8" id="KW-0067">ATP-binding</keyword>
<evidence type="ECO:0000256" key="4">
    <source>
        <dbReference type="ARBA" id="ARBA00022777"/>
    </source>
</evidence>
<proteinExistence type="inferred from homology"/>
<comment type="catalytic activity">
    <reaction evidence="7 8">
        <text>CMP + ATP = CDP + ADP</text>
        <dbReference type="Rhea" id="RHEA:11600"/>
        <dbReference type="ChEBI" id="CHEBI:30616"/>
        <dbReference type="ChEBI" id="CHEBI:58069"/>
        <dbReference type="ChEBI" id="CHEBI:60377"/>
        <dbReference type="ChEBI" id="CHEBI:456216"/>
        <dbReference type="EC" id="2.7.4.25"/>
    </reaction>
</comment>
<dbReference type="HAMAP" id="MF_00238">
    <property type="entry name" value="Cytidyl_kinase_type1"/>
    <property type="match status" value="1"/>
</dbReference>
<dbReference type="PANTHER" id="PTHR21299">
    <property type="entry name" value="CYTIDYLATE KINASE/PANTOATE-BETA-ALANINE LIGASE"/>
    <property type="match status" value="1"/>
</dbReference>
<dbReference type="PANTHER" id="PTHR21299:SF2">
    <property type="entry name" value="CYTIDYLATE KINASE"/>
    <property type="match status" value="1"/>
</dbReference>
<evidence type="ECO:0000256" key="2">
    <source>
        <dbReference type="ARBA" id="ARBA00022679"/>
    </source>
</evidence>
<dbReference type="InterPro" id="IPR011994">
    <property type="entry name" value="Cytidylate_kinase_dom"/>
</dbReference>
<dbReference type="Proteomes" id="UP000178435">
    <property type="component" value="Unassembled WGS sequence"/>
</dbReference>
<comment type="caution">
    <text evidence="10">The sequence shown here is derived from an EMBL/GenBank/DDBJ whole genome shotgun (WGS) entry which is preliminary data.</text>
</comment>
<dbReference type="Pfam" id="PF02224">
    <property type="entry name" value="Cytidylate_kin"/>
    <property type="match status" value="1"/>
</dbReference>
<keyword evidence="2 8" id="KW-0808">Transferase</keyword>
<gene>
    <name evidence="8" type="primary">cmk</name>
    <name evidence="10" type="ORF">A2149_01645</name>
</gene>
<accession>A0A1F7RZQ0</accession>
<dbReference type="GO" id="GO:0005524">
    <property type="term" value="F:ATP binding"/>
    <property type="evidence" value="ECO:0007669"/>
    <property type="project" value="UniProtKB-UniRule"/>
</dbReference>
<reference evidence="10 11" key="1">
    <citation type="journal article" date="2016" name="Nat. Commun.">
        <title>Thousands of microbial genomes shed light on interconnected biogeochemical processes in an aquifer system.</title>
        <authorList>
            <person name="Anantharaman K."/>
            <person name="Brown C.T."/>
            <person name="Hug L.A."/>
            <person name="Sharon I."/>
            <person name="Castelle C.J."/>
            <person name="Probst A.J."/>
            <person name="Thomas B.C."/>
            <person name="Singh A."/>
            <person name="Wilkins M.J."/>
            <person name="Karaoz U."/>
            <person name="Brodie E.L."/>
            <person name="Williams K.H."/>
            <person name="Hubbard S.S."/>
            <person name="Banfield J.F."/>
        </authorList>
    </citation>
    <scope>NUCLEOTIDE SEQUENCE [LARGE SCALE GENOMIC DNA]</scope>
</reference>
<keyword evidence="4 8" id="KW-0418">Kinase</keyword>
<name>A0A1F7RZQ0_9BACT</name>
<evidence type="ECO:0000256" key="6">
    <source>
        <dbReference type="ARBA" id="ARBA00047615"/>
    </source>
</evidence>
<evidence type="ECO:0000256" key="5">
    <source>
        <dbReference type="ARBA" id="ARBA00022840"/>
    </source>
</evidence>
<evidence type="ECO:0000256" key="7">
    <source>
        <dbReference type="ARBA" id="ARBA00048478"/>
    </source>
</evidence>
<keyword evidence="3 8" id="KW-0547">Nucleotide-binding</keyword>
<organism evidence="10 11">
    <name type="scientific">Candidatus Schekmanbacteria bacterium RBG_16_38_11</name>
    <dbReference type="NCBI Taxonomy" id="1817880"/>
    <lineage>
        <taxon>Bacteria</taxon>
        <taxon>Candidatus Schekmaniibacteriota</taxon>
    </lineage>
</organism>